<dbReference type="EMBL" id="RAPQ01000012">
    <property type="protein sequence ID" value="RKD96750.1"/>
    <property type="molecule type" value="Genomic_DNA"/>
</dbReference>
<protein>
    <submittedName>
        <fullName evidence="1">Uncharacterized protein</fullName>
    </submittedName>
</protein>
<proteinExistence type="predicted"/>
<keyword evidence="2" id="KW-1185">Reference proteome</keyword>
<evidence type="ECO:0000313" key="2">
    <source>
        <dbReference type="Proteomes" id="UP000284531"/>
    </source>
</evidence>
<evidence type="ECO:0000313" key="1">
    <source>
        <dbReference type="EMBL" id="RKD96750.1"/>
    </source>
</evidence>
<name>A0A419WMP5_9BACT</name>
<sequence length="103" mass="11826">MSLIEIKEDELVIKRAELTALVDAVQGMREEMKNLTLNAKLDVYCKGDIVTGKAVRMIMGWSESTFSRRLQDEENPIPMTKEGKGYAMPRAEFIEYYNQVFNS</sequence>
<comment type="caution">
    <text evidence="1">The sequence shown here is derived from an EMBL/GenBank/DDBJ whole genome shotgun (WGS) entry which is preliminary data.</text>
</comment>
<reference evidence="1 2" key="1">
    <citation type="submission" date="2018-09" db="EMBL/GenBank/DDBJ databases">
        <title>Genomic Encyclopedia of Archaeal and Bacterial Type Strains, Phase II (KMG-II): from individual species to whole genera.</title>
        <authorList>
            <person name="Goeker M."/>
        </authorList>
    </citation>
    <scope>NUCLEOTIDE SEQUENCE [LARGE SCALE GENOMIC DNA]</scope>
    <source>
        <strain evidence="1 2">DSM 21950</strain>
    </source>
</reference>
<dbReference type="RefSeq" id="WP_120241407.1">
    <property type="nucleotide sequence ID" value="NZ_RAPQ01000012.1"/>
</dbReference>
<dbReference type="OrthoDB" id="9791751at2"/>
<organism evidence="1 2">
    <name type="scientific">Marinifilum flexuosum</name>
    <dbReference type="NCBI Taxonomy" id="1117708"/>
    <lineage>
        <taxon>Bacteria</taxon>
        <taxon>Pseudomonadati</taxon>
        <taxon>Bacteroidota</taxon>
        <taxon>Bacteroidia</taxon>
        <taxon>Marinilabiliales</taxon>
        <taxon>Marinifilaceae</taxon>
    </lineage>
</organism>
<gene>
    <name evidence="1" type="ORF">BXY64_3696</name>
</gene>
<dbReference type="Proteomes" id="UP000284531">
    <property type="component" value="Unassembled WGS sequence"/>
</dbReference>
<accession>A0A419WMP5</accession>
<dbReference type="AlphaFoldDB" id="A0A419WMP5"/>